<accession>A0AAE0P307</accession>
<reference evidence="2" key="2">
    <citation type="submission" date="2023-07" db="EMBL/GenBank/DDBJ databases">
        <authorList>
            <consortium name="Lawrence Berkeley National Laboratory"/>
            <person name="Haridas S."/>
            <person name="Hensen N."/>
            <person name="Bonometti L."/>
            <person name="Westerberg I."/>
            <person name="Brannstrom I.O."/>
            <person name="Guillou S."/>
            <person name="Cros-Aarteil S."/>
            <person name="Calhoun S."/>
            <person name="Kuo A."/>
            <person name="Mondo S."/>
            <person name="Pangilinan J."/>
            <person name="Riley R."/>
            <person name="LaButti K."/>
            <person name="Andreopoulos B."/>
            <person name="Lipzen A."/>
            <person name="Chen C."/>
            <person name="Yanf M."/>
            <person name="Daum C."/>
            <person name="Ng V."/>
            <person name="Clum A."/>
            <person name="Steindorff A."/>
            <person name="Ohm R."/>
            <person name="Martin F."/>
            <person name="Silar P."/>
            <person name="Natvig D."/>
            <person name="Lalanne C."/>
            <person name="Gautier V."/>
            <person name="Ament-velasquez S.L."/>
            <person name="Kruys A."/>
            <person name="Hutchinson M.I."/>
            <person name="Powell A.J."/>
            <person name="Barry K."/>
            <person name="Miller A.N."/>
            <person name="Grigoriev I.V."/>
            <person name="Debuchy R."/>
            <person name="Gladieux P."/>
            <person name="Thoren M.H."/>
            <person name="Johannesson H."/>
        </authorList>
    </citation>
    <scope>NUCLEOTIDE SEQUENCE</scope>
    <source>
        <strain evidence="2">FGSC 1904</strain>
    </source>
</reference>
<evidence type="ECO:0000313" key="3">
    <source>
        <dbReference type="Proteomes" id="UP001281003"/>
    </source>
</evidence>
<evidence type="ECO:0000256" key="1">
    <source>
        <dbReference type="SAM" id="MobiDB-lite"/>
    </source>
</evidence>
<gene>
    <name evidence="2" type="ORF">B0T20DRAFT_51972</name>
</gene>
<dbReference type="EMBL" id="JAUTDP010000011">
    <property type="protein sequence ID" value="KAK3392267.1"/>
    <property type="molecule type" value="Genomic_DNA"/>
</dbReference>
<organism evidence="2 3">
    <name type="scientific">Sordaria brevicollis</name>
    <dbReference type="NCBI Taxonomy" id="83679"/>
    <lineage>
        <taxon>Eukaryota</taxon>
        <taxon>Fungi</taxon>
        <taxon>Dikarya</taxon>
        <taxon>Ascomycota</taxon>
        <taxon>Pezizomycotina</taxon>
        <taxon>Sordariomycetes</taxon>
        <taxon>Sordariomycetidae</taxon>
        <taxon>Sordariales</taxon>
        <taxon>Sordariaceae</taxon>
        <taxon>Sordaria</taxon>
    </lineage>
</organism>
<feature type="region of interest" description="Disordered" evidence="1">
    <location>
        <begin position="1"/>
        <end position="21"/>
    </location>
</feature>
<protein>
    <submittedName>
        <fullName evidence="2">Uncharacterized protein</fullName>
    </submittedName>
</protein>
<dbReference type="Proteomes" id="UP001281003">
    <property type="component" value="Unassembled WGS sequence"/>
</dbReference>
<feature type="region of interest" description="Disordered" evidence="1">
    <location>
        <begin position="180"/>
        <end position="209"/>
    </location>
</feature>
<feature type="compositionally biased region" description="Basic and acidic residues" evidence="1">
    <location>
        <begin position="125"/>
        <end position="136"/>
    </location>
</feature>
<evidence type="ECO:0000313" key="2">
    <source>
        <dbReference type="EMBL" id="KAK3392267.1"/>
    </source>
</evidence>
<keyword evidence="3" id="KW-1185">Reference proteome</keyword>
<sequence length="340" mass="37242">MPLQGTDPLDQDPPREAASVRSVKGRLRTSNCLSVTGLRGSPFFRMPKESSPVQCLSLCLQCLELIKSSLSLSAFLSALKTHKSSRHRSTACTTSRFSSVLISLTLVVLDHRYPAITGDRRHHGDRLDQTTPHREPSVCSPSQTQSAKLHFGGHSRTSCFAVANLTNLSPLSPTLDPYSHHSLTSHSHGVPLSRTRSHTHTHLTQGPRSRGGFLMAERLQPVYEHGKCHACLANGSIFDIRRRYVYCLSTTIGPRPLHPSQQQGAPLCKSEPPFCSILVPASSKTLRYLRVFPVFAGFCSACSVAVEVRVGQESNFFEKSLVADHPTGSSLAVRATRILI</sequence>
<dbReference type="AlphaFoldDB" id="A0AAE0P307"/>
<reference evidence="2" key="1">
    <citation type="journal article" date="2023" name="Mol. Phylogenet. Evol.">
        <title>Genome-scale phylogeny and comparative genomics of the fungal order Sordariales.</title>
        <authorList>
            <person name="Hensen N."/>
            <person name="Bonometti L."/>
            <person name="Westerberg I."/>
            <person name="Brannstrom I.O."/>
            <person name="Guillou S."/>
            <person name="Cros-Aarteil S."/>
            <person name="Calhoun S."/>
            <person name="Haridas S."/>
            <person name="Kuo A."/>
            <person name="Mondo S."/>
            <person name="Pangilinan J."/>
            <person name="Riley R."/>
            <person name="LaButti K."/>
            <person name="Andreopoulos B."/>
            <person name="Lipzen A."/>
            <person name="Chen C."/>
            <person name="Yan M."/>
            <person name="Daum C."/>
            <person name="Ng V."/>
            <person name="Clum A."/>
            <person name="Steindorff A."/>
            <person name="Ohm R.A."/>
            <person name="Martin F."/>
            <person name="Silar P."/>
            <person name="Natvig D.O."/>
            <person name="Lalanne C."/>
            <person name="Gautier V."/>
            <person name="Ament-Velasquez S.L."/>
            <person name="Kruys A."/>
            <person name="Hutchinson M.I."/>
            <person name="Powell A.J."/>
            <person name="Barry K."/>
            <person name="Miller A.N."/>
            <person name="Grigoriev I.V."/>
            <person name="Debuchy R."/>
            <person name="Gladieux P."/>
            <person name="Hiltunen Thoren M."/>
            <person name="Johannesson H."/>
        </authorList>
    </citation>
    <scope>NUCLEOTIDE SEQUENCE</scope>
    <source>
        <strain evidence="2">FGSC 1904</strain>
    </source>
</reference>
<name>A0AAE0P307_SORBR</name>
<proteinExistence type="predicted"/>
<comment type="caution">
    <text evidence="2">The sequence shown here is derived from an EMBL/GenBank/DDBJ whole genome shotgun (WGS) entry which is preliminary data.</text>
</comment>
<feature type="region of interest" description="Disordered" evidence="1">
    <location>
        <begin position="120"/>
        <end position="143"/>
    </location>
</feature>